<organism evidence="2 3">
    <name type="scientific">Eumeta variegata</name>
    <name type="common">Bagworm moth</name>
    <name type="synonym">Eumeta japonica</name>
    <dbReference type="NCBI Taxonomy" id="151549"/>
    <lineage>
        <taxon>Eukaryota</taxon>
        <taxon>Metazoa</taxon>
        <taxon>Ecdysozoa</taxon>
        <taxon>Arthropoda</taxon>
        <taxon>Hexapoda</taxon>
        <taxon>Insecta</taxon>
        <taxon>Pterygota</taxon>
        <taxon>Neoptera</taxon>
        <taxon>Endopterygota</taxon>
        <taxon>Lepidoptera</taxon>
        <taxon>Glossata</taxon>
        <taxon>Ditrysia</taxon>
        <taxon>Tineoidea</taxon>
        <taxon>Psychidae</taxon>
        <taxon>Oiketicinae</taxon>
        <taxon>Eumeta</taxon>
    </lineage>
</organism>
<dbReference type="Proteomes" id="UP000299102">
    <property type="component" value="Unassembled WGS sequence"/>
</dbReference>
<evidence type="ECO:0000256" key="1">
    <source>
        <dbReference type="SAM" id="MobiDB-lite"/>
    </source>
</evidence>
<gene>
    <name evidence="2" type="ORF">EVAR_74238_1</name>
</gene>
<sequence length="100" mass="11344">MRQSPRMHSHKRNSLVCDAIKTHPPANASEGFNDRFRSNRIVGTHPDDKTDRNFAIARHYREKPGPSGYDNVTQACSDTAARVCRHRIADNGLRAPFTRD</sequence>
<accession>A0A4C1SCE4</accession>
<proteinExistence type="predicted"/>
<keyword evidence="3" id="KW-1185">Reference proteome</keyword>
<evidence type="ECO:0000313" key="2">
    <source>
        <dbReference type="EMBL" id="GBO99842.1"/>
    </source>
</evidence>
<comment type="caution">
    <text evidence="2">The sequence shown here is derived from an EMBL/GenBank/DDBJ whole genome shotgun (WGS) entry which is preliminary data.</text>
</comment>
<name>A0A4C1SCE4_EUMVA</name>
<dbReference type="AlphaFoldDB" id="A0A4C1SCE4"/>
<reference evidence="2 3" key="1">
    <citation type="journal article" date="2019" name="Commun. Biol.">
        <title>The bagworm genome reveals a unique fibroin gene that provides high tensile strength.</title>
        <authorList>
            <person name="Kono N."/>
            <person name="Nakamura H."/>
            <person name="Ohtoshi R."/>
            <person name="Tomita M."/>
            <person name="Numata K."/>
            <person name="Arakawa K."/>
        </authorList>
    </citation>
    <scope>NUCLEOTIDE SEQUENCE [LARGE SCALE GENOMIC DNA]</scope>
</reference>
<dbReference type="EMBL" id="BGZK01000004">
    <property type="protein sequence ID" value="GBO99842.1"/>
    <property type="molecule type" value="Genomic_DNA"/>
</dbReference>
<feature type="region of interest" description="Disordered" evidence="1">
    <location>
        <begin position="22"/>
        <end position="50"/>
    </location>
</feature>
<evidence type="ECO:0000313" key="3">
    <source>
        <dbReference type="Proteomes" id="UP000299102"/>
    </source>
</evidence>
<protein>
    <submittedName>
        <fullName evidence="2">Uncharacterized protein</fullName>
    </submittedName>
</protein>